<dbReference type="Pfam" id="PF16854">
    <property type="entry name" value="VPS53_C"/>
    <property type="match status" value="1"/>
</dbReference>
<dbReference type="GO" id="GO:0005829">
    <property type="term" value="C:cytosol"/>
    <property type="evidence" value="ECO:0007669"/>
    <property type="project" value="GOC"/>
</dbReference>
<evidence type="ECO:0000313" key="11">
    <source>
        <dbReference type="Proteomes" id="UP000503462"/>
    </source>
</evidence>
<feature type="domain" description="Vps53 C-terminal" evidence="9">
    <location>
        <begin position="612"/>
        <end position="696"/>
    </location>
</feature>
<organism evidence="10 11">
    <name type="scientific">Peltaster fructicola</name>
    <dbReference type="NCBI Taxonomy" id="286661"/>
    <lineage>
        <taxon>Eukaryota</taxon>
        <taxon>Fungi</taxon>
        <taxon>Dikarya</taxon>
        <taxon>Ascomycota</taxon>
        <taxon>Pezizomycotina</taxon>
        <taxon>Dothideomycetes</taxon>
        <taxon>Dothideomycetes incertae sedis</taxon>
        <taxon>Peltaster</taxon>
    </lineage>
</organism>
<feature type="compositionally biased region" description="Polar residues" evidence="7">
    <location>
        <begin position="787"/>
        <end position="801"/>
    </location>
</feature>
<gene>
    <name evidence="10" type="ORF">AMS68_000855</name>
</gene>
<evidence type="ECO:0000256" key="5">
    <source>
        <dbReference type="ARBA" id="ARBA00023034"/>
    </source>
</evidence>
<dbReference type="AlphaFoldDB" id="A0A6H0XL27"/>
<dbReference type="PANTHER" id="PTHR12820:SF0">
    <property type="entry name" value="VACUOLAR PROTEIN SORTING-ASSOCIATED PROTEIN 53 HOMOLOG"/>
    <property type="match status" value="1"/>
</dbReference>
<proteinExistence type="inferred from homology"/>
<dbReference type="InterPro" id="IPR031745">
    <property type="entry name" value="Vps53_C"/>
</dbReference>
<keyword evidence="5" id="KW-0333">Golgi apparatus</keyword>
<dbReference type="InterPro" id="IPR038260">
    <property type="entry name" value="Vps53_C_sf"/>
</dbReference>
<dbReference type="InterPro" id="IPR039766">
    <property type="entry name" value="Vps53"/>
</dbReference>
<reference evidence="10 11" key="1">
    <citation type="journal article" date="2016" name="Sci. Rep.">
        <title>Peltaster fructicola genome reveals evolution from an invasive phytopathogen to an ectophytic parasite.</title>
        <authorList>
            <person name="Xu C."/>
            <person name="Chen H."/>
            <person name="Gleason M.L."/>
            <person name="Xu J.R."/>
            <person name="Liu H."/>
            <person name="Zhang R."/>
            <person name="Sun G."/>
        </authorList>
    </citation>
    <scope>NUCLEOTIDE SEQUENCE [LARGE SCALE GENOMIC DNA]</scope>
    <source>
        <strain evidence="10 11">LNHT1506</strain>
    </source>
</reference>
<dbReference type="OrthoDB" id="10261632at2759"/>
<feature type="region of interest" description="Disordered" evidence="7">
    <location>
        <begin position="783"/>
        <end position="812"/>
    </location>
</feature>
<evidence type="ECO:0000256" key="6">
    <source>
        <dbReference type="ARBA" id="ARBA00023136"/>
    </source>
</evidence>
<dbReference type="GO" id="GO:0010008">
    <property type="term" value="C:endosome membrane"/>
    <property type="evidence" value="ECO:0007669"/>
    <property type="project" value="UniProtKB-SubCell"/>
</dbReference>
<evidence type="ECO:0000256" key="1">
    <source>
        <dbReference type="ARBA" id="ARBA00004150"/>
    </source>
</evidence>
<evidence type="ECO:0000313" key="10">
    <source>
        <dbReference type="EMBL" id="QIW95337.1"/>
    </source>
</evidence>
<dbReference type="Pfam" id="PF04100">
    <property type="entry name" value="Vps53_N"/>
    <property type="match status" value="1"/>
</dbReference>
<accession>A0A6H0XL27</accession>
<dbReference type="GO" id="GO:0042147">
    <property type="term" value="P:retrograde transport, endosome to Golgi"/>
    <property type="evidence" value="ECO:0007669"/>
    <property type="project" value="InterPro"/>
</dbReference>
<keyword evidence="6" id="KW-0472">Membrane</keyword>
<dbReference type="Gene3D" id="1.10.357.110">
    <property type="entry name" value="Vacuolar protein sorting-associated protein 53, C-terminus"/>
    <property type="match status" value="1"/>
</dbReference>
<sequence>MTAVNGLATRKDALDSVDYNPIDHLNALFAQTSSIASVSQISRALRAYQDDLDADISAVVATQTTADNDSVRRIQDAEAELAELFTKIGDVQQRALHTERSITDMTADIKRLDSTKKNLTMSMTALKRLQMLTTAYEQLKDFSKSRQYKECSHLLEAVIQLMAHFKGYRSIDQIAALSKNIADLQRELLEQVCEDFELAFARGELVQKRTMLADACAVIDALGDHARARLITWYCNTQLREYRQVFRGNDEAGSLDNISRRYSWFGRMLKTYDTEHAALFPSNWRVNEMLANAFCESTREDYKGILQRSMRRADGQPPDVNLLLSCLQQTLDFEQSLEQRFSSGESRSSLDTVTDDGKRTGFSQAISDAFEPYLSIWVESQDRQLAALIPKYRSQPILSPDEEFNAQLVMPSSTELFHHYRITLAQCAKLSTGQRLLDLSRTFARYLDIYAQQVLLWSLMERVQNPSIEDAVIMINTADYCFQTTNQLEEKIKSRIEQEFRDAVDLQSSAEAFIGVAATAVRLLVHKAEADCEPAWRSMKSIPWSKMDSVGDQSPYVASLLQRMRDRSKDILRHLHKQQYARAYCDNLIDAIVQAYVSTIVSCRPISETGAEQLLLDSYVLKKGFGDLSTLNAEPGTTPNPAFIKRVNLSTARLDPILKTLQVRSSPPEGLVQAYLIHIKDKSETNFRKVLELKGITKKSEQSHLVELFNVHKDSPANDGLPATNAYMSSLILAPPAAALTGLAALKDRAETQSSPSLPTRFDPSNFGSVLIDAARQGVDRFGTPHIGSSNLVSRTTSPVTESGRASDDGERVPISLNENLKNFGKFFRRDGSTFGAFGRRDTGQ</sequence>
<dbReference type="PANTHER" id="PTHR12820">
    <property type="entry name" value="VACUOLAR SORTING PROTEIN 53"/>
    <property type="match status" value="1"/>
</dbReference>
<evidence type="ECO:0000259" key="8">
    <source>
        <dbReference type="Pfam" id="PF04100"/>
    </source>
</evidence>
<protein>
    <submittedName>
        <fullName evidence="10">Uncharacterized protein</fullName>
    </submittedName>
</protein>
<keyword evidence="11" id="KW-1185">Reference proteome</keyword>
<comment type="subcellular location">
    <subcellularLocation>
        <location evidence="2">Endosome membrane</location>
        <topology evidence="2">Peripheral membrane protein</topology>
    </subcellularLocation>
    <subcellularLocation>
        <location evidence="1">Golgi apparatus</location>
        <location evidence="1">trans-Golgi network membrane</location>
        <topology evidence="1">Peripheral membrane protein</topology>
    </subcellularLocation>
</comment>
<dbReference type="Proteomes" id="UP000503462">
    <property type="component" value="Chromosome 1"/>
</dbReference>
<evidence type="ECO:0000256" key="2">
    <source>
        <dbReference type="ARBA" id="ARBA00004481"/>
    </source>
</evidence>
<dbReference type="GO" id="GO:0000938">
    <property type="term" value="C:GARP complex"/>
    <property type="evidence" value="ECO:0007669"/>
    <property type="project" value="InterPro"/>
</dbReference>
<evidence type="ECO:0000259" key="9">
    <source>
        <dbReference type="Pfam" id="PF16854"/>
    </source>
</evidence>
<name>A0A6H0XL27_9PEZI</name>
<comment type="similarity">
    <text evidence="3">Belongs to the VPS53 family.</text>
</comment>
<keyword evidence="4" id="KW-0967">Endosome</keyword>
<feature type="domain" description="Vps53 N-terminal" evidence="8">
    <location>
        <begin position="18"/>
        <end position="394"/>
    </location>
</feature>
<evidence type="ECO:0000256" key="4">
    <source>
        <dbReference type="ARBA" id="ARBA00022753"/>
    </source>
</evidence>
<dbReference type="InterPro" id="IPR007234">
    <property type="entry name" value="Vps53_N"/>
</dbReference>
<evidence type="ECO:0000256" key="3">
    <source>
        <dbReference type="ARBA" id="ARBA00008628"/>
    </source>
</evidence>
<evidence type="ECO:0000256" key="7">
    <source>
        <dbReference type="SAM" id="MobiDB-lite"/>
    </source>
</evidence>
<dbReference type="EMBL" id="CP051139">
    <property type="protein sequence ID" value="QIW95337.1"/>
    <property type="molecule type" value="Genomic_DNA"/>
</dbReference>